<feature type="compositionally biased region" description="Basic and acidic residues" evidence="1">
    <location>
        <begin position="86"/>
        <end position="96"/>
    </location>
</feature>
<protein>
    <submittedName>
        <fullName evidence="2">Uncharacterized protein</fullName>
    </submittedName>
</protein>
<feature type="compositionally biased region" description="Pro residues" evidence="1">
    <location>
        <begin position="55"/>
        <end position="64"/>
    </location>
</feature>
<dbReference type="AlphaFoldDB" id="A0A1Y2IIV4"/>
<feature type="region of interest" description="Disordered" evidence="1">
    <location>
        <begin position="1"/>
        <end position="25"/>
    </location>
</feature>
<gene>
    <name evidence="2" type="ORF">PYCCODRAFT_545543</name>
</gene>
<dbReference type="EMBL" id="KZ084113">
    <property type="protein sequence ID" value="OSD01106.1"/>
    <property type="molecule type" value="Genomic_DNA"/>
</dbReference>
<sequence length="96" mass="10254">MVRAERRTRASGRKEAGQSGRGWVGMGRGSYSTLSGLIAYLTLPLLTLPSLSTPSPLPPLPPLGLPNNARDLSPSCLPPPVFSERYSAHTGERLGR</sequence>
<evidence type="ECO:0000313" key="2">
    <source>
        <dbReference type="EMBL" id="OSD01106.1"/>
    </source>
</evidence>
<evidence type="ECO:0000313" key="3">
    <source>
        <dbReference type="Proteomes" id="UP000193067"/>
    </source>
</evidence>
<name>A0A1Y2IIV4_TRAC3</name>
<proteinExistence type="predicted"/>
<keyword evidence="3" id="KW-1185">Reference proteome</keyword>
<organism evidence="2 3">
    <name type="scientific">Trametes coccinea (strain BRFM310)</name>
    <name type="common">Pycnoporus coccineus</name>
    <dbReference type="NCBI Taxonomy" id="1353009"/>
    <lineage>
        <taxon>Eukaryota</taxon>
        <taxon>Fungi</taxon>
        <taxon>Dikarya</taxon>
        <taxon>Basidiomycota</taxon>
        <taxon>Agaricomycotina</taxon>
        <taxon>Agaricomycetes</taxon>
        <taxon>Polyporales</taxon>
        <taxon>Polyporaceae</taxon>
        <taxon>Trametes</taxon>
    </lineage>
</organism>
<feature type="region of interest" description="Disordered" evidence="1">
    <location>
        <begin position="51"/>
        <end position="96"/>
    </location>
</feature>
<dbReference type="Proteomes" id="UP000193067">
    <property type="component" value="Unassembled WGS sequence"/>
</dbReference>
<accession>A0A1Y2IIV4</accession>
<feature type="compositionally biased region" description="Basic and acidic residues" evidence="1">
    <location>
        <begin position="1"/>
        <end position="16"/>
    </location>
</feature>
<reference evidence="2 3" key="1">
    <citation type="journal article" date="2015" name="Biotechnol. Biofuels">
        <title>Enhanced degradation of softwood versus hardwood by the white-rot fungus Pycnoporus coccineus.</title>
        <authorList>
            <person name="Couturier M."/>
            <person name="Navarro D."/>
            <person name="Chevret D."/>
            <person name="Henrissat B."/>
            <person name="Piumi F."/>
            <person name="Ruiz-Duenas F.J."/>
            <person name="Martinez A.T."/>
            <person name="Grigoriev I.V."/>
            <person name="Riley R."/>
            <person name="Lipzen A."/>
            <person name="Berrin J.G."/>
            <person name="Master E.R."/>
            <person name="Rosso M.N."/>
        </authorList>
    </citation>
    <scope>NUCLEOTIDE SEQUENCE [LARGE SCALE GENOMIC DNA]</scope>
    <source>
        <strain evidence="2 3">BRFM310</strain>
    </source>
</reference>
<evidence type="ECO:0000256" key="1">
    <source>
        <dbReference type="SAM" id="MobiDB-lite"/>
    </source>
</evidence>